<accession>A0A179HJ53</accession>
<dbReference type="Proteomes" id="UP001287286">
    <property type="component" value="Unassembled WGS sequence"/>
</dbReference>
<reference evidence="1" key="2">
    <citation type="submission" date="2023-11" db="EMBL/GenBank/DDBJ databases">
        <authorList>
            <person name="Beijen E."/>
            <person name="Ohm R.A."/>
        </authorList>
    </citation>
    <scope>NUCLEOTIDE SEQUENCE</scope>
    <source>
        <strain evidence="1">CBS 150709</strain>
    </source>
</reference>
<protein>
    <recommendedName>
        <fullName evidence="5">Ubiquinol-cytochrome-c reductase cytochrome c1</fullName>
    </recommendedName>
</protein>
<proteinExistence type="predicted"/>
<name>A0A179HJ53_PURLI</name>
<reference evidence="2 3" key="1">
    <citation type="submission" date="2016-02" db="EMBL/GenBank/DDBJ databases">
        <title>Biosynthesis of antibiotic leucinostatins and their inhibition on Phytophthora in bio-control Purpureocillium lilacinum.</title>
        <authorList>
            <person name="Wang G."/>
            <person name="Liu Z."/>
            <person name="Lin R."/>
            <person name="Li E."/>
            <person name="Mao Z."/>
            <person name="Ling J."/>
            <person name="Yin W."/>
            <person name="Xie B."/>
        </authorList>
    </citation>
    <scope>NUCLEOTIDE SEQUENCE [LARGE SCALE GENOMIC DNA]</scope>
    <source>
        <strain evidence="2">PLFJ-1</strain>
    </source>
</reference>
<comment type="caution">
    <text evidence="2">The sequence shown here is derived from an EMBL/GenBank/DDBJ whole genome shotgun (WGS) entry which is preliminary data.</text>
</comment>
<dbReference type="AlphaFoldDB" id="A0A179HJ53"/>
<evidence type="ECO:0000313" key="1">
    <source>
        <dbReference type="EMBL" id="KAK4083934.1"/>
    </source>
</evidence>
<evidence type="ECO:0000313" key="3">
    <source>
        <dbReference type="Proteomes" id="UP000078340"/>
    </source>
</evidence>
<evidence type="ECO:0008006" key="5">
    <source>
        <dbReference type="Google" id="ProtNLM"/>
    </source>
</evidence>
<gene>
    <name evidence="1" type="ORF">Purlil1_10567</name>
    <name evidence="2" type="ORF">VFPFJ_05852</name>
</gene>
<reference evidence="1 4" key="3">
    <citation type="journal article" date="2024" name="Microbiol. Resour. Announc.">
        <title>Genome annotations for the ascomycete fungi Trichoderma harzianum, Trichoderma aggressivum, and Purpureocillium lilacinum.</title>
        <authorList>
            <person name="Beijen E.P.W."/>
            <person name="Ohm R.A."/>
        </authorList>
    </citation>
    <scope>NUCLEOTIDE SEQUENCE [LARGE SCALE GENOMIC DNA]</scope>
    <source>
        <strain evidence="1 4">CBS 150709</strain>
    </source>
</reference>
<evidence type="ECO:0000313" key="4">
    <source>
        <dbReference type="Proteomes" id="UP001287286"/>
    </source>
</evidence>
<dbReference type="KEGG" id="plj:28887981"/>
<dbReference type="OMA" id="QACFDFA"/>
<organism evidence="2 3">
    <name type="scientific">Purpureocillium lilacinum</name>
    <name type="common">Paecilomyces lilacinus</name>
    <dbReference type="NCBI Taxonomy" id="33203"/>
    <lineage>
        <taxon>Eukaryota</taxon>
        <taxon>Fungi</taxon>
        <taxon>Dikarya</taxon>
        <taxon>Ascomycota</taxon>
        <taxon>Pezizomycotina</taxon>
        <taxon>Sordariomycetes</taxon>
        <taxon>Hypocreomycetidae</taxon>
        <taxon>Hypocreales</taxon>
        <taxon>Ophiocordycipitaceae</taxon>
        <taxon>Purpureocillium</taxon>
    </lineage>
</organism>
<dbReference type="GeneID" id="28887981"/>
<dbReference type="Proteomes" id="UP000078340">
    <property type="component" value="Unassembled WGS sequence"/>
</dbReference>
<dbReference type="EMBL" id="LSBI01000005">
    <property type="protein sequence ID" value="OAQ89443.1"/>
    <property type="molecule type" value="Genomic_DNA"/>
</dbReference>
<evidence type="ECO:0000313" key="2">
    <source>
        <dbReference type="EMBL" id="OAQ89443.1"/>
    </source>
</evidence>
<dbReference type="EMBL" id="JAWRVI010000055">
    <property type="protein sequence ID" value="KAK4083934.1"/>
    <property type="molecule type" value="Genomic_DNA"/>
</dbReference>
<sequence length="369" mass="41400">MPNVKRMYKRHLAIYKAWRDVLGPAMHPQRRKKLEDDGAILEHDPIKGLVRKYGRDKFLSDTAILRANKLFCSEEKANEYFQQLKARALPAVAAYGRGTTPIKSEFDAAAIPSADVRIAELLRASREAREETVPTAQTAPANDDSVLQTDTQLAPSSQFESLTHLPQRIQHGVMAYMQTLLEVACFQFAQHALPDVLAQHRWDCAEAVDLARWVSILRDRDDFPPIAVPSYQAISPRERHEAASALLSSMASLRHAAVDRHRLTIKEVEQYIEQAAAILRLLGATSCLERLTPLQETVSIAVDHLGEGRNASTTTLNEVATYTAGRRAELEALERATRDQALSRERAMSERAGEEIERTMYHLIMSGRL</sequence>
<keyword evidence="4" id="KW-1185">Reference proteome</keyword>